<accession>A0A7K1RFV0</accession>
<dbReference type="Pfam" id="PF21812">
    <property type="entry name" value="DUF6881"/>
    <property type="match status" value="1"/>
</dbReference>
<proteinExistence type="predicted"/>
<dbReference type="InterPro" id="IPR049248">
    <property type="entry name" value="DUF6881"/>
</dbReference>
<dbReference type="EMBL" id="WPHU01000004">
    <property type="protein sequence ID" value="MVA56882.1"/>
    <property type="molecule type" value="Genomic_DNA"/>
</dbReference>
<dbReference type="RefSeq" id="WP_156591313.1">
    <property type="nucleotide sequence ID" value="NZ_WPHU01000004.1"/>
</dbReference>
<gene>
    <name evidence="2" type="ORF">GOZ88_12295</name>
</gene>
<comment type="caution">
    <text evidence="2">The sequence shown here is derived from an EMBL/GenBank/DDBJ whole genome shotgun (WGS) entry which is preliminary data.</text>
</comment>
<name>A0A7K1RFV0_AGRVI</name>
<organism evidence="2 3">
    <name type="scientific">Agrobacterium vitis</name>
    <name type="common">Rhizobium vitis</name>
    <dbReference type="NCBI Taxonomy" id="373"/>
    <lineage>
        <taxon>Bacteria</taxon>
        <taxon>Pseudomonadati</taxon>
        <taxon>Pseudomonadota</taxon>
        <taxon>Alphaproteobacteria</taxon>
        <taxon>Hyphomicrobiales</taxon>
        <taxon>Rhizobiaceae</taxon>
        <taxon>Rhizobium/Agrobacterium group</taxon>
        <taxon>Agrobacterium</taxon>
    </lineage>
</organism>
<reference evidence="2 3" key="1">
    <citation type="submission" date="2019-12" db="EMBL/GenBank/DDBJ databases">
        <title>Whole-genome sequencing of Allorhizobium vitis.</title>
        <authorList>
            <person name="Gan H.M."/>
            <person name="Szegedi E."/>
            <person name="Burr T."/>
            <person name="Savka M.A."/>
        </authorList>
    </citation>
    <scope>NUCLEOTIDE SEQUENCE [LARGE SCALE GENOMIC DNA]</scope>
    <source>
        <strain evidence="2 3">CG415</strain>
    </source>
</reference>
<dbReference type="AlphaFoldDB" id="A0A7K1RFV0"/>
<dbReference type="Proteomes" id="UP000440716">
    <property type="component" value="Unassembled WGS sequence"/>
</dbReference>
<evidence type="ECO:0000313" key="3">
    <source>
        <dbReference type="Proteomes" id="UP000440716"/>
    </source>
</evidence>
<sequence>MNYVKSKWHHENPQDPVEILMELDDRNMEVRKIHLYIDGHAEFADANTERPDTWLSYEPVPAIDEINSDPQFQAVMITKDEFEKKWRDVVEA</sequence>
<protein>
    <recommendedName>
        <fullName evidence="1">DUF6881 domain-containing protein</fullName>
    </recommendedName>
</protein>
<evidence type="ECO:0000313" key="2">
    <source>
        <dbReference type="EMBL" id="MVA56882.1"/>
    </source>
</evidence>
<evidence type="ECO:0000259" key="1">
    <source>
        <dbReference type="Pfam" id="PF21812"/>
    </source>
</evidence>
<feature type="domain" description="DUF6881" evidence="1">
    <location>
        <begin position="2"/>
        <end position="90"/>
    </location>
</feature>